<dbReference type="PANTHER" id="PTHR30136">
    <property type="entry name" value="HELIX-TURN-HELIX TRANSCRIPTIONAL REGULATOR, ICLR FAMILY"/>
    <property type="match status" value="1"/>
</dbReference>
<evidence type="ECO:0000313" key="6">
    <source>
        <dbReference type="EMBL" id="GAA2033634.1"/>
    </source>
</evidence>
<name>A0ABP5FVS7_9MICC</name>
<dbReference type="Pfam" id="PF09339">
    <property type="entry name" value="HTH_IclR"/>
    <property type="match status" value="1"/>
</dbReference>
<evidence type="ECO:0000259" key="4">
    <source>
        <dbReference type="PROSITE" id="PS51077"/>
    </source>
</evidence>
<keyword evidence="7" id="KW-1185">Reference proteome</keyword>
<keyword evidence="1" id="KW-0805">Transcription regulation</keyword>
<comment type="caution">
    <text evidence="6">The sequence shown here is derived from an EMBL/GenBank/DDBJ whole genome shotgun (WGS) entry which is preliminary data.</text>
</comment>
<dbReference type="InterPro" id="IPR014757">
    <property type="entry name" value="Tscrpt_reg_IclR_C"/>
</dbReference>
<reference evidence="7" key="1">
    <citation type="journal article" date="2019" name="Int. J. Syst. Evol. Microbiol.">
        <title>The Global Catalogue of Microorganisms (GCM) 10K type strain sequencing project: providing services to taxonomists for standard genome sequencing and annotation.</title>
        <authorList>
            <consortium name="The Broad Institute Genomics Platform"/>
            <consortium name="The Broad Institute Genome Sequencing Center for Infectious Disease"/>
            <person name="Wu L."/>
            <person name="Ma J."/>
        </authorList>
    </citation>
    <scope>NUCLEOTIDE SEQUENCE [LARGE SCALE GENOMIC DNA]</scope>
    <source>
        <strain evidence="7">JCM 13595</strain>
    </source>
</reference>
<organism evidence="6 7">
    <name type="scientific">Yaniella flava</name>
    <dbReference type="NCBI Taxonomy" id="287930"/>
    <lineage>
        <taxon>Bacteria</taxon>
        <taxon>Bacillati</taxon>
        <taxon>Actinomycetota</taxon>
        <taxon>Actinomycetes</taxon>
        <taxon>Micrococcales</taxon>
        <taxon>Micrococcaceae</taxon>
        <taxon>Yaniella</taxon>
    </lineage>
</organism>
<keyword evidence="3" id="KW-0804">Transcription</keyword>
<gene>
    <name evidence="6" type="ORF">GCM10009720_12700</name>
</gene>
<feature type="domain" description="HTH iclR-type" evidence="4">
    <location>
        <begin position="8"/>
        <end position="71"/>
    </location>
</feature>
<evidence type="ECO:0000256" key="3">
    <source>
        <dbReference type="ARBA" id="ARBA00023163"/>
    </source>
</evidence>
<dbReference type="SUPFAM" id="SSF46785">
    <property type="entry name" value="Winged helix' DNA-binding domain"/>
    <property type="match status" value="1"/>
</dbReference>
<dbReference type="InterPro" id="IPR005471">
    <property type="entry name" value="Tscrpt_reg_IclR_N"/>
</dbReference>
<evidence type="ECO:0000256" key="1">
    <source>
        <dbReference type="ARBA" id="ARBA00023015"/>
    </source>
</evidence>
<dbReference type="InterPro" id="IPR050707">
    <property type="entry name" value="HTH_MetabolicPath_Reg"/>
</dbReference>
<feature type="domain" description="IclR-ED" evidence="5">
    <location>
        <begin position="72"/>
        <end position="251"/>
    </location>
</feature>
<dbReference type="PANTHER" id="PTHR30136:SF24">
    <property type="entry name" value="HTH-TYPE TRANSCRIPTIONAL REPRESSOR ALLR"/>
    <property type="match status" value="1"/>
</dbReference>
<dbReference type="Proteomes" id="UP001501461">
    <property type="component" value="Unassembled WGS sequence"/>
</dbReference>
<dbReference type="Gene3D" id="3.30.450.40">
    <property type="match status" value="1"/>
</dbReference>
<keyword evidence="2" id="KW-0238">DNA-binding</keyword>
<dbReference type="RefSeq" id="WP_343956783.1">
    <property type="nucleotide sequence ID" value="NZ_BAAAMN010000019.1"/>
</dbReference>
<dbReference type="InterPro" id="IPR036388">
    <property type="entry name" value="WH-like_DNA-bd_sf"/>
</dbReference>
<dbReference type="PROSITE" id="PS51077">
    <property type="entry name" value="HTH_ICLR"/>
    <property type="match status" value="1"/>
</dbReference>
<dbReference type="EMBL" id="BAAAMN010000019">
    <property type="protein sequence ID" value="GAA2033634.1"/>
    <property type="molecule type" value="Genomic_DNA"/>
</dbReference>
<dbReference type="SUPFAM" id="SSF55781">
    <property type="entry name" value="GAF domain-like"/>
    <property type="match status" value="1"/>
</dbReference>
<dbReference type="PROSITE" id="PS51078">
    <property type="entry name" value="ICLR_ED"/>
    <property type="match status" value="1"/>
</dbReference>
<sequence length="270" mass="28973">MANSSSGESLISRAVRVLGALSDQKTKGKNVRETARLAGLPVSTTHRILSELEVEGLVSRDPAGGGWRHGTRLWEMVRKGAPLEGLREASVPAMEDLVASFEVHVSLGVLDRNEVLYIERFAPHELTKNISAVAGRLAVHATSAGLALMASASVSEQALLLSRNLEKFTASTSTNPNELRRHLAQIRRDGFCVSAGTVIQESTGISVPIFGGAGNAIAALSVIVPIEEENVERYVPHLKFASKAIQRHLGIEPNRGVEFARRTTSAPAYP</sequence>
<protein>
    <submittedName>
        <fullName evidence="6">IclR family transcriptional regulator</fullName>
    </submittedName>
</protein>
<accession>A0ABP5FVS7</accession>
<dbReference type="InterPro" id="IPR029016">
    <property type="entry name" value="GAF-like_dom_sf"/>
</dbReference>
<dbReference type="Pfam" id="PF01614">
    <property type="entry name" value="IclR_C"/>
    <property type="match status" value="1"/>
</dbReference>
<proteinExistence type="predicted"/>
<dbReference type="Gene3D" id="1.10.10.10">
    <property type="entry name" value="Winged helix-like DNA-binding domain superfamily/Winged helix DNA-binding domain"/>
    <property type="match status" value="1"/>
</dbReference>
<evidence type="ECO:0000256" key="2">
    <source>
        <dbReference type="ARBA" id="ARBA00023125"/>
    </source>
</evidence>
<evidence type="ECO:0000313" key="7">
    <source>
        <dbReference type="Proteomes" id="UP001501461"/>
    </source>
</evidence>
<dbReference type="SMART" id="SM00346">
    <property type="entry name" value="HTH_ICLR"/>
    <property type="match status" value="1"/>
</dbReference>
<dbReference type="InterPro" id="IPR036390">
    <property type="entry name" value="WH_DNA-bd_sf"/>
</dbReference>
<evidence type="ECO:0000259" key="5">
    <source>
        <dbReference type="PROSITE" id="PS51078"/>
    </source>
</evidence>